<dbReference type="CDD" id="cd02955">
    <property type="entry name" value="SSP411"/>
    <property type="match status" value="1"/>
</dbReference>
<dbReference type="SUPFAM" id="SSF52833">
    <property type="entry name" value="Thioredoxin-like"/>
    <property type="match status" value="1"/>
</dbReference>
<evidence type="ECO:0000259" key="2">
    <source>
        <dbReference type="Pfam" id="PF03190"/>
    </source>
</evidence>
<dbReference type="OrthoDB" id="9762614at2"/>
<dbReference type="PANTHER" id="PTHR42899">
    <property type="entry name" value="SPERMATOGENESIS-ASSOCIATED PROTEIN 20"/>
    <property type="match status" value="1"/>
</dbReference>
<dbReference type="InterPro" id="IPR004879">
    <property type="entry name" value="Ssp411-like_TRX"/>
</dbReference>
<dbReference type="GO" id="GO:0005975">
    <property type="term" value="P:carbohydrate metabolic process"/>
    <property type="evidence" value="ECO:0007669"/>
    <property type="project" value="InterPro"/>
</dbReference>
<feature type="domain" description="Spermatogenesis-associated protein 20-like TRX" evidence="2">
    <location>
        <begin position="3"/>
        <end position="163"/>
    </location>
</feature>
<dbReference type="RefSeq" id="WP_141853834.1">
    <property type="nucleotide sequence ID" value="NZ_BAAAKA010000012.1"/>
</dbReference>
<protein>
    <recommendedName>
        <fullName evidence="2">Spermatogenesis-associated protein 20-like TRX domain-containing protein</fullName>
    </recommendedName>
</protein>
<reference evidence="3 4" key="1">
    <citation type="submission" date="2019-06" db="EMBL/GenBank/DDBJ databases">
        <title>Sequencing the genomes of 1000 actinobacteria strains.</title>
        <authorList>
            <person name="Klenk H.-P."/>
        </authorList>
    </citation>
    <scope>NUCLEOTIDE SEQUENCE [LARGE SCALE GENOMIC DNA]</scope>
    <source>
        <strain evidence="3 4">DSM 17305</strain>
    </source>
</reference>
<dbReference type="Pfam" id="PF03190">
    <property type="entry name" value="Thioredox_DsbH"/>
    <property type="match status" value="1"/>
</dbReference>
<keyword evidence="4" id="KW-1185">Reference proteome</keyword>
<evidence type="ECO:0000313" key="3">
    <source>
        <dbReference type="EMBL" id="TQJ17421.1"/>
    </source>
</evidence>
<dbReference type="Gene3D" id="3.40.30.10">
    <property type="entry name" value="Glutaredoxin"/>
    <property type="match status" value="1"/>
</dbReference>
<organism evidence="3 4">
    <name type="scientific">Kribbella jejuensis</name>
    <dbReference type="NCBI Taxonomy" id="236068"/>
    <lineage>
        <taxon>Bacteria</taxon>
        <taxon>Bacillati</taxon>
        <taxon>Actinomycetota</taxon>
        <taxon>Actinomycetes</taxon>
        <taxon>Propionibacteriales</taxon>
        <taxon>Kribbellaceae</taxon>
        <taxon>Kribbella</taxon>
    </lineage>
</organism>
<dbReference type="Proteomes" id="UP000316298">
    <property type="component" value="Unassembled WGS sequence"/>
</dbReference>
<dbReference type="PIRSF" id="PIRSF006402">
    <property type="entry name" value="UCP006402_thioredoxin"/>
    <property type="match status" value="1"/>
</dbReference>
<evidence type="ECO:0000313" key="4">
    <source>
        <dbReference type="Proteomes" id="UP000316298"/>
    </source>
</evidence>
<evidence type="ECO:0000256" key="1">
    <source>
        <dbReference type="SAM" id="MobiDB-lite"/>
    </source>
</evidence>
<dbReference type="InterPro" id="IPR036249">
    <property type="entry name" value="Thioredoxin-like_sf"/>
</dbReference>
<dbReference type="PANTHER" id="PTHR42899:SF1">
    <property type="entry name" value="SPERMATOGENESIS-ASSOCIATED PROTEIN 20"/>
    <property type="match status" value="1"/>
</dbReference>
<dbReference type="InterPro" id="IPR008928">
    <property type="entry name" value="6-hairpin_glycosidase_sf"/>
</dbReference>
<dbReference type="AlphaFoldDB" id="A0A542EPZ9"/>
<sequence>MANELGRSTSPYLRQHAENPVEWREWSELAFAEARERDVPVFLSVGYSACHWCHVMAHESFEDPGTAAYLSEHFVSVKVDREERPDVDAIYMAATVAMTGQGGWPMSAFLTPAGEPFFCGTYFPREARGGMASFRQVLEAITDAWQHKREQLDGIGKRVVSQLGAQQAAAGSEVDLERAVQLLKTEFDPVDGGFGRAPKFPPSMVLDFLLRHQRRTGNEDALAMVAQTCSRMARGGMYDQLAGGFARYSVDGQWVVPHFEKMLYDNALLLDVYTQWWTVSGEPLARRIAVETADFLLGELRTAEGGFASALDADTEGEEGKYYVWTPSELRSVLSADDAEWVIGLCDVTGTFEHGSSVLQLREDPADDVRWSRIREELRRARNLRTYPGRDDKVVAAWNGLAITALTRAGVVLERPEYVEAAVGAARLIRDVHLEGARLYRTSRDGVRGSADGVLEDYAAFAQACLTLLGATGDVEWFRTAELLLDRVLEQFVADGTYYDTAADAEQLVWRPQDPTDNATPSGVSLTAEALTTLTSLTGTARYEDAAHQALAASAALASQAPRFAGRALAVAESIAAGPLEIAIVVTTEPPTTLSPTTTAPGSATTAPGSATPASTTPASTTPATAGGAASELVRVAFGNAPWGTAIVAGAADLGVPLMEGRGLVGGQPAAYVCQRFTCKLPVTLPEDLRQLLRPSA</sequence>
<proteinExistence type="predicted"/>
<feature type="region of interest" description="Disordered" evidence="1">
    <location>
        <begin position="591"/>
        <end position="626"/>
    </location>
</feature>
<name>A0A542EPZ9_9ACTN</name>
<dbReference type="SUPFAM" id="SSF48208">
    <property type="entry name" value="Six-hairpin glycosidases"/>
    <property type="match status" value="1"/>
</dbReference>
<gene>
    <name evidence="3" type="ORF">FB475_1539</name>
</gene>
<dbReference type="InterPro" id="IPR024705">
    <property type="entry name" value="Ssp411"/>
</dbReference>
<dbReference type="EMBL" id="VFMM01000001">
    <property type="protein sequence ID" value="TQJ17421.1"/>
    <property type="molecule type" value="Genomic_DNA"/>
</dbReference>
<comment type="caution">
    <text evidence="3">The sequence shown here is derived from an EMBL/GenBank/DDBJ whole genome shotgun (WGS) entry which is preliminary data.</text>
</comment>
<accession>A0A542EPZ9</accession>